<gene>
    <name evidence="1" type="ORF">AVEN_137006_1</name>
</gene>
<dbReference type="EMBL" id="BGPR01015806">
    <property type="protein sequence ID" value="GBN70672.1"/>
    <property type="molecule type" value="Genomic_DNA"/>
</dbReference>
<dbReference type="AlphaFoldDB" id="A0A4Y2R4Q9"/>
<keyword evidence="2" id="KW-1185">Reference proteome</keyword>
<comment type="caution">
    <text evidence="1">The sequence shown here is derived from an EMBL/GenBank/DDBJ whole genome shotgun (WGS) entry which is preliminary data.</text>
</comment>
<organism evidence="1 2">
    <name type="scientific">Araneus ventricosus</name>
    <name type="common">Orbweaver spider</name>
    <name type="synonym">Epeira ventricosa</name>
    <dbReference type="NCBI Taxonomy" id="182803"/>
    <lineage>
        <taxon>Eukaryota</taxon>
        <taxon>Metazoa</taxon>
        <taxon>Ecdysozoa</taxon>
        <taxon>Arthropoda</taxon>
        <taxon>Chelicerata</taxon>
        <taxon>Arachnida</taxon>
        <taxon>Araneae</taxon>
        <taxon>Araneomorphae</taxon>
        <taxon>Entelegynae</taxon>
        <taxon>Araneoidea</taxon>
        <taxon>Araneidae</taxon>
        <taxon>Araneus</taxon>
    </lineage>
</organism>
<protein>
    <submittedName>
        <fullName evidence="1">Uncharacterized protein</fullName>
    </submittedName>
</protein>
<evidence type="ECO:0000313" key="1">
    <source>
        <dbReference type="EMBL" id="GBN70672.1"/>
    </source>
</evidence>
<accession>A0A4Y2R4Q9</accession>
<sequence length="109" mass="11991">MEGVQTFDDVSMSCFWHEAKAVEIDPVVGLKRYQGSFLWDLKAVSDPVVGLNGIKVPIGMEFRFLSKMSGADLTSHLLRKLLHEVQATETDPGVGAKTVKVLPIGCRVF</sequence>
<proteinExistence type="predicted"/>
<dbReference type="Proteomes" id="UP000499080">
    <property type="component" value="Unassembled WGS sequence"/>
</dbReference>
<name>A0A4Y2R4Q9_ARAVE</name>
<reference evidence="1 2" key="1">
    <citation type="journal article" date="2019" name="Sci. Rep.">
        <title>Orb-weaving spider Araneus ventricosus genome elucidates the spidroin gene catalogue.</title>
        <authorList>
            <person name="Kono N."/>
            <person name="Nakamura H."/>
            <person name="Ohtoshi R."/>
            <person name="Moran D.A.P."/>
            <person name="Shinohara A."/>
            <person name="Yoshida Y."/>
            <person name="Fujiwara M."/>
            <person name="Mori M."/>
            <person name="Tomita M."/>
            <person name="Arakawa K."/>
        </authorList>
    </citation>
    <scope>NUCLEOTIDE SEQUENCE [LARGE SCALE GENOMIC DNA]</scope>
</reference>
<evidence type="ECO:0000313" key="2">
    <source>
        <dbReference type="Proteomes" id="UP000499080"/>
    </source>
</evidence>